<name>G5A7N1_PHYSP</name>
<dbReference type="SMR" id="G5A7N1"/>
<reference evidence="1 2" key="1">
    <citation type="journal article" date="2006" name="Science">
        <title>Phytophthora genome sequences uncover evolutionary origins and mechanisms of pathogenesis.</title>
        <authorList>
            <person name="Tyler B.M."/>
            <person name="Tripathy S."/>
            <person name="Zhang X."/>
            <person name="Dehal P."/>
            <person name="Jiang R.H."/>
            <person name="Aerts A."/>
            <person name="Arredondo F.D."/>
            <person name="Baxter L."/>
            <person name="Bensasson D."/>
            <person name="Beynon J.L."/>
            <person name="Chapman J."/>
            <person name="Damasceno C.M."/>
            <person name="Dorrance A.E."/>
            <person name="Dou D."/>
            <person name="Dickerman A.W."/>
            <person name="Dubchak I.L."/>
            <person name="Garbelotto M."/>
            <person name="Gijzen M."/>
            <person name="Gordon S.G."/>
            <person name="Govers F."/>
            <person name="Grunwald N.J."/>
            <person name="Huang W."/>
            <person name="Ivors K.L."/>
            <person name="Jones R.W."/>
            <person name="Kamoun S."/>
            <person name="Krampis K."/>
            <person name="Lamour K.H."/>
            <person name="Lee M.K."/>
            <person name="McDonald W.H."/>
            <person name="Medina M."/>
            <person name="Meijer H.J."/>
            <person name="Nordberg E.K."/>
            <person name="Maclean D.J."/>
            <person name="Ospina-Giraldo M.D."/>
            <person name="Morris P.F."/>
            <person name="Phuntumart V."/>
            <person name="Putnam N.H."/>
            <person name="Rash S."/>
            <person name="Rose J.K."/>
            <person name="Sakihama Y."/>
            <person name="Salamov A.A."/>
            <person name="Savidor A."/>
            <person name="Scheuring C.F."/>
            <person name="Smith B.M."/>
            <person name="Sobral B.W."/>
            <person name="Terry A."/>
            <person name="Torto-Alalibo T.A."/>
            <person name="Win J."/>
            <person name="Xu Z."/>
            <person name="Zhang H."/>
            <person name="Grigoriev I.V."/>
            <person name="Rokhsar D.S."/>
            <person name="Boore J.L."/>
        </authorList>
    </citation>
    <scope>NUCLEOTIDE SEQUENCE [LARGE SCALE GENOMIC DNA]</scope>
    <source>
        <strain evidence="1 2">P6497</strain>
    </source>
</reference>
<organism evidence="1 2">
    <name type="scientific">Phytophthora sojae (strain P6497)</name>
    <name type="common">Soybean stem and root rot agent</name>
    <name type="synonym">Phytophthora megasperma f. sp. glycines</name>
    <dbReference type="NCBI Taxonomy" id="1094619"/>
    <lineage>
        <taxon>Eukaryota</taxon>
        <taxon>Sar</taxon>
        <taxon>Stramenopiles</taxon>
        <taxon>Oomycota</taxon>
        <taxon>Peronosporomycetes</taxon>
        <taxon>Peronosporales</taxon>
        <taxon>Peronosporaceae</taxon>
        <taxon>Phytophthora</taxon>
    </lineage>
</organism>
<dbReference type="GO" id="GO:0043657">
    <property type="term" value="C:host cell"/>
    <property type="evidence" value="ECO:0007669"/>
    <property type="project" value="UniProtKB-SubCell"/>
</dbReference>
<evidence type="ECO:0000313" key="2">
    <source>
        <dbReference type="Proteomes" id="UP000002640"/>
    </source>
</evidence>
<dbReference type="InParanoid" id="G5A7N1"/>
<gene>
    <name evidence="1" type="ORF">PHYSODRAFT_339802</name>
</gene>
<dbReference type="GO" id="GO:0005576">
    <property type="term" value="C:extracellular region"/>
    <property type="evidence" value="ECO:0007669"/>
    <property type="project" value="UniProtKB-SubCell"/>
</dbReference>
<keyword evidence="2" id="KW-1185">Reference proteome</keyword>
<accession>G5A7N1</accession>
<proteinExistence type="predicted"/>
<dbReference type="GeneID" id="20647799"/>
<sequence length="333" mass="36917">MPAKSTSAVSLAETRQRKGQLFENPQFQKWTSAVTKGYKTNSEAAEMAIASTLAMQLGEDVLAKMVMEAKLVASTKGVDVKLEEAQLHYWPAKQQTAEQTTRLAGKQANEQVYKILRASYADDELAVILLGAKKHLMGDVAQRLEKVQQKVWTGEKKTAEAVFASLKLGGYQGDGVFKSPAFSYWVDYVTKLSPEKADELMLSTPKTSYKDDVLAKKVVTAKEGSSTKPIAGQLENAQMKDWLRNKRSVDDVFKLLRLDDEVDNLLQSPLLSNWVIYLGKLDENPYTILLGKLKTFKLTATDDKLVDMLTKANQDVSTSVLADKLETAQLDNG</sequence>
<dbReference type="RefSeq" id="XP_009536079.1">
    <property type="nucleotide sequence ID" value="XM_009537784.1"/>
</dbReference>
<protein>
    <recommendedName>
        <fullName evidence="3">RxLR effector protein</fullName>
    </recommendedName>
</protein>
<dbReference type="AlphaFoldDB" id="G5A7N1"/>
<evidence type="ECO:0000313" key="1">
    <source>
        <dbReference type="EMBL" id="EGZ07907.1"/>
    </source>
</evidence>
<dbReference type="KEGG" id="psoj:PHYSODRAFT_339802"/>
<dbReference type="EMBL" id="JH159161">
    <property type="protein sequence ID" value="EGZ07907.1"/>
    <property type="molecule type" value="Genomic_DNA"/>
</dbReference>
<evidence type="ECO:0008006" key="3">
    <source>
        <dbReference type="Google" id="ProtNLM"/>
    </source>
</evidence>
<dbReference type="Proteomes" id="UP000002640">
    <property type="component" value="Unassembled WGS sequence"/>
</dbReference>